<proteinExistence type="predicted"/>
<evidence type="ECO:0000313" key="2">
    <source>
        <dbReference type="EMBL" id="EIW83003.1"/>
    </source>
</evidence>
<feature type="compositionally biased region" description="Polar residues" evidence="1">
    <location>
        <begin position="337"/>
        <end position="348"/>
    </location>
</feature>
<feature type="region of interest" description="Disordered" evidence="1">
    <location>
        <begin position="503"/>
        <end position="545"/>
    </location>
</feature>
<organism evidence="2 3">
    <name type="scientific">Coniophora puteana (strain RWD-64-598)</name>
    <name type="common">Brown rot fungus</name>
    <dbReference type="NCBI Taxonomy" id="741705"/>
    <lineage>
        <taxon>Eukaryota</taxon>
        <taxon>Fungi</taxon>
        <taxon>Dikarya</taxon>
        <taxon>Basidiomycota</taxon>
        <taxon>Agaricomycotina</taxon>
        <taxon>Agaricomycetes</taxon>
        <taxon>Agaricomycetidae</taxon>
        <taxon>Boletales</taxon>
        <taxon>Coniophorineae</taxon>
        <taxon>Coniophoraceae</taxon>
        <taxon>Coniophora</taxon>
    </lineage>
</organism>
<dbReference type="Proteomes" id="UP000053558">
    <property type="component" value="Unassembled WGS sequence"/>
</dbReference>
<feature type="compositionally biased region" description="Acidic residues" evidence="1">
    <location>
        <begin position="527"/>
        <end position="545"/>
    </location>
</feature>
<dbReference type="AlphaFoldDB" id="A0A5M3MV56"/>
<dbReference type="OrthoDB" id="2409325at2759"/>
<feature type="compositionally biased region" description="Acidic residues" evidence="1">
    <location>
        <begin position="503"/>
        <end position="519"/>
    </location>
</feature>
<dbReference type="KEGG" id="cput:CONPUDRAFT_164020"/>
<evidence type="ECO:0000256" key="1">
    <source>
        <dbReference type="SAM" id="MobiDB-lite"/>
    </source>
</evidence>
<reference evidence="3" key="1">
    <citation type="journal article" date="2012" name="Science">
        <title>The Paleozoic origin of enzymatic lignin decomposition reconstructed from 31 fungal genomes.</title>
        <authorList>
            <person name="Floudas D."/>
            <person name="Binder M."/>
            <person name="Riley R."/>
            <person name="Barry K."/>
            <person name="Blanchette R.A."/>
            <person name="Henrissat B."/>
            <person name="Martinez A.T."/>
            <person name="Otillar R."/>
            <person name="Spatafora J.W."/>
            <person name="Yadav J.S."/>
            <person name="Aerts A."/>
            <person name="Benoit I."/>
            <person name="Boyd A."/>
            <person name="Carlson A."/>
            <person name="Copeland A."/>
            <person name="Coutinho P.M."/>
            <person name="de Vries R.P."/>
            <person name="Ferreira P."/>
            <person name="Findley K."/>
            <person name="Foster B."/>
            <person name="Gaskell J."/>
            <person name="Glotzer D."/>
            <person name="Gorecki P."/>
            <person name="Heitman J."/>
            <person name="Hesse C."/>
            <person name="Hori C."/>
            <person name="Igarashi K."/>
            <person name="Jurgens J.A."/>
            <person name="Kallen N."/>
            <person name="Kersten P."/>
            <person name="Kohler A."/>
            <person name="Kuees U."/>
            <person name="Kumar T.K.A."/>
            <person name="Kuo A."/>
            <person name="LaButti K."/>
            <person name="Larrondo L.F."/>
            <person name="Lindquist E."/>
            <person name="Ling A."/>
            <person name="Lombard V."/>
            <person name="Lucas S."/>
            <person name="Lundell T."/>
            <person name="Martin R."/>
            <person name="McLaughlin D.J."/>
            <person name="Morgenstern I."/>
            <person name="Morin E."/>
            <person name="Murat C."/>
            <person name="Nagy L.G."/>
            <person name="Nolan M."/>
            <person name="Ohm R.A."/>
            <person name="Patyshakuliyeva A."/>
            <person name="Rokas A."/>
            <person name="Ruiz-Duenas F.J."/>
            <person name="Sabat G."/>
            <person name="Salamov A."/>
            <person name="Samejima M."/>
            <person name="Schmutz J."/>
            <person name="Slot J.C."/>
            <person name="St John F."/>
            <person name="Stenlid J."/>
            <person name="Sun H."/>
            <person name="Sun S."/>
            <person name="Syed K."/>
            <person name="Tsang A."/>
            <person name="Wiebenga A."/>
            <person name="Young D."/>
            <person name="Pisabarro A."/>
            <person name="Eastwood D.C."/>
            <person name="Martin F."/>
            <person name="Cullen D."/>
            <person name="Grigoriev I.V."/>
            <person name="Hibbett D.S."/>
        </authorList>
    </citation>
    <scope>NUCLEOTIDE SEQUENCE [LARGE SCALE GENOMIC DNA]</scope>
    <source>
        <strain evidence="3">RWD-64-598 SS2</strain>
    </source>
</reference>
<evidence type="ECO:0000313" key="3">
    <source>
        <dbReference type="Proteomes" id="UP000053558"/>
    </source>
</evidence>
<feature type="region of interest" description="Disordered" evidence="1">
    <location>
        <begin position="326"/>
        <end position="349"/>
    </location>
</feature>
<gene>
    <name evidence="2" type="ORF">CONPUDRAFT_164020</name>
</gene>
<accession>A0A5M3MV56</accession>
<dbReference type="EMBL" id="JH711576">
    <property type="protein sequence ID" value="EIW83003.1"/>
    <property type="molecule type" value="Genomic_DNA"/>
</dbReference>
<dbReference type="RefSeq" id="XP_007766883.1">
    <property type="nucleotide sequence ID" value="XM_007768693.1"/>
</dbReference>
<feature type="region of interest" description="Disordered" evidence="1">
    <location>
        <begin position="428"/>
        <end position="451"/>
    </location>
</feature>
<protein>
    <submittedName>
        <fullName evidence="2">Uncharacterized protein</fullName>
    </submittedName>
</protein>
<comment type="caution">
    <text evidence="2">The sequence shown here is derived from an EMBL/GenBank/DDBJ whole genome shotgun (WGS) entry which is preliminary data.</text>
</comment>
<dbReference type="GeneID" id="19205045"/>
<keyword evidence="3" id="KW-1185">Reference proteome</keyword>
<name>A0A5M3MV56_CONPW</name>
<feature type="region of interest" description="Disordered" evidence="1">
    <location>
        <begin position="1"/>
        <end position="94"/>
    </location>
</feature>
<sequence>MTELTTPVSTPRLVPGAPPLGSTSQRKKRKTTKSKAVDSPIEPPVAIPDSTAAALVERAPDATDIQEGSVAPELVVQPENESVTDDNSPKPSPVAELIQKRTKALGKKITRISSYASIEYEKLNDDQKRTLKTLPALEAVHKELDDVKKAIEAHEADYGRELALQKAEAKRAEQARISEAISVTKASCIDGTLSIFSLIRLRSSLATGAISSALDFNDIEGSAIFGVTDTLLGVDSEAKRDVVDGLMSGEGSFNEVAYARILDIVSSFLHPVREPSPLPTDAESIHEGDAAVLAPGTPPISMTAAGAPTNGSSGFHFMQASELDGPSFESAELVEKPSTSTEANSLESQVEDVAVTDPSIDVPSNGQPADTPAPNGALDWADEEGGLPSIATLQATFAPSGAATPLAENIGSEVTATVSTEVVAGVEGDSEENEVGDGVSSEENVVGGEANSGENEAWVVVEALADLMVTGGHRQMTITGVAEDEDVVVTERTEENEDVVVTEATEENEENEEIEETEATEAKEANEETEATEADEASEVDEVDEANEVIEEIEETEEDSRSDARLHLRESDVDEWLSSVGAKAQNYLVTSVFSTVASVPISCSA</sequence>